<protein>
    <submittedName>
        <fullName evidence="3">Uncharacterized protein</fullName>
    </submittedName>
</protein>
<reference evidence="3" key="1">
    <citation type="submission" date="2023-07" db="EMBL/GenBank/DDBJ databases">
        <title>draft genome sequence of fig (Ficus carica).</title>
        <authorList>
            <person name="Takahashi T."/>
            <person name="Nishimura K."/>
        </authorList>
    </citation>
    <scope>NUCLEOTIDE SEQUENCE</scope>
</reference>
<dbReference type="Proteomes" id="UP001187192">
    <property type="component" value="Unassembled WGS sequence"/>
</dbReference>
<gene>
    <name evidence="3" type="ORF">TIFTF001_035598</name>
</gene>
<keyword evidence="2" id="KW-0812">Transmembrane</keyword>
<keyword evidence="2" id="KW-0472">Membrane</keyword>
<accession>A0AA88E537</accession>
<sequence>MKNTDRYWQDRYFFMLVNNKSIGGLANAFYPLWGLLRKKLGKPPPKDLLFEKKLERLLAHPNREWDEICVTSRLKSLSLWKDFVEIETGIIKQIPSWVDWPFVIRGALRRLFCTPLYLQGRRLRKKATKAAAATAASRASEPPPLPLIKSSTKPSNVPVQLPTKKRKMDEKSKKKVPAKKKKAAKVLRVFLRVCSQVNESPQVIK</sequence>
<evidence type="ECO:0000313" key="3">
    <source>
        <dbReference type="EMBL" id="GMN66535.1"/>
    </source>
</evidence>
<proteinExistence type="predicted"/>
<keyword evidence="4" id="KW-1185">Reference proteome</keyword>
<evidence type="ECO:0000256" key="1">
    <source>
        <dbReference type="SAM" id="MobiDB-lite"/>
    </source>
</evidence>
<feature type="transmembrane region" description="Helical" evidence="2">
    <location>
        <begin position="12"/>
        <end position="36"/>
    </location>
</feature>
<comment type="caution">
    <text evidence="3">The sequence shown here is derived from an EMBL/GenBank/DDBJ whole genome shotgun (WGS) entry which is preliminary data.</text>
</comment>
<dbReference type="EMBL" id="BTGU01000335">
    <property type="protein sequence ID" value="GMN66535.1"/>
    <property type="molecule type" value="Genomic_DNA"/>
</dbReference>
<feature type="compositionally biased region" description="Polar residues" evidence="1">
    <location>
        <begin position="149"/>
        <end position="158"/>
    </location>
</feature>
<evidence type="ECO:0000256" key="2">
    <source>
        <dbReference type="SAM" id="Phobius"/>
    </source>
</evidence>
<keyword evidence="2" id="KW-1133">Transmembrane helix</keyword>
<feature type="region of interest" description="Disordered" evidence="1">
    <location>
        <begin position="134"/>
        <end position="180"/>
    </location>
</feature>
<evidence type="ECO:0000313" key="4">
    <source>
        <dbReference type="Proteomes" id="UP001187192"/>
    </source>
</evidence>
<name>A0AA88E537_FICCA</name>
<dbReference type="AlphaFoldDB" id="A0AA88E537"/>
<organism evidence="3 4">
    <name type="scientific">Ficus carica</name>
    <name type="common">Common fig</name>
    <dbReference type="NCBI Taxonomy" id="3494"/>
    <lineage>
        <taxon>Eukaryota</taxon>
        <taxon>Viridiplantae</taxon>
        <taxon>Streptophyta</taxon>
        <taxon>Embryophyta</taxon>
        <taxon>Tracheophyta</taxon>
        <taxon>Spermatophyta</taxon>
        <taxon>Magnoliopsida</taxon>
        <taxon>eudicotyledons</taxon>
        <taxon>Gunneridae</taxon>
        <taxon>Pentapetalae</taxon>
        <taxon>rosids</taxon>
        <taxon>fabids</taxon>
        <taxon>Rosales</taxon>
        <taxon>Moraceae</taxon>
        <taxon>Ficeae</taxon>
        <taxon>Ficus</taxon>
    </lineage>
</organism>